<keyword evidence="4" id="KW-1185">Reference proteome</keyword>
<feature type="transmembrane region" description="Helical" evidence="1">
    <location>
        <begin position="43"/>
        <end position="62"/>
    </location>
</feature>
<dbReference type="NCBIfam" id="NF033664">
    <property type="entry name" value="PACE_transport"/>
    <property type="match status" value="1"/>
</dbReference>
<keyword evidence="1" id="KW-0472">Membrane</keyword>
<dbReference type="RefSeq" id="WP_266120274.1">
    <property type="nucleotide sequence ID" value="NZ_JAPKNA010000001.1"/>
</dbReference>
<name>A0ABT3VMQ9_9BURK</name>
<dbReference type="Proteomes" id="UP001209916">
    <property type="component" value="Unassembled WGS sequence"/>
</dbReference>
<evidence type="ECO:0000256" key="1">
    <source>
        <dbReference type="SAM" id="Phobius"/>
    </source>
</evidence>
<keyword evidence="1" id="KW-1133">Transmembrane helix</keyword>
<feature type="transmembrane region" description="Helical" evidence="1">
    <location>
        <begin position="12"/>
        <end position="31"/>
    </location>
</feature>
<dbReference type="Pfam" id="PF05232">
    <property type="entry name" value="BTP"/>
    <property type="match status" value="2"/>
</dbReference>
<gene>
    <name evidence="3" type="ORF">OSH09_04370</name>
</gene>
<dbReference type="InterPro" id="IPR058208">
    <property type="entry name" value="PACE"/>
</dbReference>
<evidence type="ECO:0000259" key="2">
    <source>
        <dbReference type="Pfam" id="PF05232"/>
    </source>
</evidence>
<organism evidence="3 4">
    <name type="scientific">Alcaligenes parafaecalis</name>
    <dbReference type="NCBI Taxonomy" id="171260"/>
    <lineage>
        <taxon>Bacteria</taxon>
        <taxon>Pseudomonadati</taxon>
        <taxon>Pseudomonadota</taxon>
        <taxon>Betaproteobacteria</taxon>
        <taxon>Burkholderiales</taxon>
        <taxon>Alcaligenaceae</taxon>
        <taxon>Alcaligenes</taxon>
    </lineage>
</organism>
<feature type="transmembrane region" description="Helical" evidence="1">
    <location>
        <begin position="110"/>
        <end position="131"/>
    </location>
</feature>
<protein>
    <submittedName>
        <fullName evidence="3">PACE efflux transporter</fullName>
    </submittedName>
</protein>
<dbReference type="InterPro" id="IPR007896">
    <property type="entry name" value="BTP_bacteria"/>
</dbReference>
<proteinExistence type="predicted"/>
<comment type="caution">
    <text evidence="3">The sequence shown here is derived from an EMBL/GenBank/DDBJ whole genome shotgun (WGS) entry which is preliminary data.</text>
</comment>
<feature type="domain" description="Chlorhexidine efflux transporter" evidence="2">
    <location>
        <begin position="6"/>
        <end position="67"/>
    </location>
</feature>
<feature type="transmembrane region" description="Helical" evidence="1">
    <location>
        <begin position="83"/>
        <end position="104"/>
    </location>
</feature>
<evidence type="ECO:0000313" key="3">
    <source>
        <dbReference type="EMBL" id="MCX5463406.1"/>
    </source>
</evidence>
<dbReference type="EMBL" id="JAPKNA010000001">
    <property type="protein sequence ID" value="MCX5463406.1"/>
    <property type="molecule type" value="Genomic_DNA"/>
</dbReference>
<reference evidence="3 4" key="1">
    <citation type="submission" date="2022-11" db="EMBL/GenBank/DDBJ databases">
        <title>Biodiversity and phylogenetic relationships of bacteria.</title>
        <authorList>
            <person name="Machado R.A.R."/>
            <person name="Bhat A."/>
            <person name="Loulou A."/>
            <person name="Kallel S."/>
        </authorList>
    </citation>
    <scope>NUCLEOTIDE SEQUENCE [LARGE SCALE GENOMIC DNA]</scope>
    <source>
        <strain evidence="3 4">DSM 13975</strain>
    </source>
</reference>
<feature type="domain" description="Chlorhexidine efflux transporter" evidence="2">
    <location>
        <begin position="74"/>
        <end position="136"/>
    </location>
</feature>
<keyword evidence="1" id="KW-0812">Transmembrane</keyword>
<sequence length="143" mass="16551">MFTLSSIKRRIVYVCTFEFFAIIFSTLFLSILSGSNADESFPLAVMVTTAAVIWNFLYNWVFEAWERKRNMASRSLLLRCAHAIGFEGGLILTCLPIYMLWYSIGPWKAFTMALALLVFFLVYTFIFTLLFDKVFRLPQHQAA</sequence>
<evidence type="ECO:0000313" key="4">
    <source>
        <dbReference type="Proteomes" id="UP001209916"/>
    </source>
</evidence>
<accession>A0ABT3VMQ9</accession>